<reference evidence="15" key="1">
    <citation type="submission" date="2016-06" db="UniProtKB">
        <authorList>
            <consortium name="WormBaseParasite"/>
        </authorList>
    </citation>
    <scope>IDENTIFICATION</scope>
</reference>
<evidence type="ECO:0000313" key="15">
    <source>
        <dbReference type="WBParaSite" id="ECPE_0001139201-mRNA-1"/>
    </source>
</evidence>
<sequence>MEMSSESVSLGQKFKPVYVTQDFATVDDKKSGFPGTSTDRISLDNILTALSDKTGTTSGVPSMSHVIVMMPQSGVIELLAKVVLYPTAAKKYMWIFGEPVDVPIKTMLKLLSAHPIKTMNVAFFRYLPILHQEDCNDDSMNKLLRDTAIHFGCSYVPCNAYSPISSLRTVISAGTDQERVAILITVMNLYAHVRHYTTNYYAPHTPDILCSAIPTQTDQAGPIALNLSKELGVLHKFSGLTFYALETNADNVTRFVATARYGDNSITQTEDGVEVGKQALVSGLFPNRFRNFTNQMLTVGMVLVPPFVMDYQLSPSGYLTKARGMMIDLMDILAERFNFRYRIYPASDGHFGEFSLRGEWTGLIGDLQKKERDSAGSFLGHVLDGRLAILIAKPTTEGKLFRLFQIYQPEVMGIFVLCAIVSTAMCYLYERYSPYSLRNQITSSPPIPERFHFLEQMWNICKCSIHQCILRYPNNPSSRVVLLAQWVMIFLLFSAWQADITSFLTRSNYKPRIGSLLDLAADTTLKPLIVRGTGVYEFFQESNTKQAFQDILRRVNDENLVVPNTSTAISMLIDNPDYVVVGDYETLRYAELTYCQKLMLINTEVVMGQQSIMTLSDVDWVKPFST</sequence>
<evidence type="ECO:0000259" key="12">
    <source>
        <dbReference type="SMART" id="SM00918"/>
    </source>
</evidence>
<dbReference type="OrthoDB" id="9997229at2759"/>
<dbReference type="InterPro" id="IPR019594">
    <property type="entry name" value="Glu/Gly-bd"/>
</dbReference>
<evidence type="ECO:0000256" key="10">
    <source>
        <dbReference type="ARBA" id="ARBA00023286"/>
    </source>
</evidence>
<evidence type="ECO:0000256" key="3">
    <source>
        <dbReference type="ARBA" id="ARBA00022475"/>
    </source>
</evidence>
<evidence type="ECO:0000256" key="8">
    <source>
        <dbReference type="ARBA" id="ARBA00023170"/>
    </source>
</evidence>
<dbReference type="Pfam" id="PF10613">
    <property type="entry name" value="Lig_chan-Glu_bd"/>
    <property type="match status" value="1"/>
</dbReference>
<keyword evidence="14" id="KW-1185">Reference proteome</keyword>
<dbReference type="Proteomes" id="UP000272942">
    <property type="component" value="Unassembled WGS sequence"/>
</dbReference>
<dbReference type="Gene3D" id="1.10.287.70">
    <property type="match status" value="1"/>
</dbReference>
<dbReference type="PANTHER" id="PTHR42643">
    <property type="entry name" value="IONOTROPIC RECEPTOR 20A-RELATED"/>
    <property type="match status" value="1"/>
</dbReference>
<keyword evidence="2" id="KW-0813">Transport</keyword>
<dbReference type="InterPro" id="IPR001320">
    <property type="entry name" value="Iontro_rcpt_C"/>
</dbReference>
<evidence type="ECO:0000313" key="14">
    <source>
        <dbReference type="Proteomes" id="UP000272942"/>
    </source>
</evidence>
<keyword evidence="11" id="KW-0407">Ion channel</keyword>
<dbReference type="GO" id="GO:0005886">
    <property type="term" value="C:plasma membrane"/>
    <property type="evidence" value="ECO:0007669"/>
    <property type="project" value="UniProtKB-SubCell"/>
</dbReference>
<dbReference type="Pfam" id="PF00060">
    <property type="entry name" value="Lig_chan"/>
    <property type="match status" value="1"/>
</dbReference>
<evidence type="ECO:0000256" key="6">
    <source>
        <dbReference type="ARBA" id="ARBA00023065"/>
    </source>
</evidence>
<dbReference type="GO" id="GO:0015276">
    <property type="term" value="F:ligand-gated monoatomic ion channel activity"/>
    <property type="evidence" value="ECO:0007669"/>
    <property type="project" value="InterPro"/>
</dbReference>
<keyword evidence="10" id="KW-1071">Ligand-gated ion channel</keyword>
<evidence type="ECO:0000256" key="9">
    <source>
        <dbReference type="ARBA" id="ARBA00023180"/>
    </source>
</evidence>
<evidence type="ECO:0000256" key="5">
    <source>
        <dbReference type="ARBA" id="ARBA00022989"/>
    </source>
</evidence>
<evidence type="ECO:0000256" key="2">
    <source>
        <dbReference type="ARBA" id="ARBA00022448"/>
    </source>
</evidence>
<evidence type="ECO:0000313" key="13">
    <source>
        <dbReference type="EMBL" id="VDP88390.1"/>
    </source>
</evidence>
<protein>
    <submittedName>
        <fullName evidence="15">Lig_chan-Glu_bd domain-containing protein</fullName>
    </submittedName>
</protein>
<dbReference type="SUPFAM" id="SSF53850">
    <property type="entry name" value="Periplasmic binding protein-like II"/>
    <property type="match status" value="1"/>
</dbReference>
<keyword evidence="4" id="KW-0812">Transmembrane</keyword>
<dbReference type="SMART" id="SM00918">
    <property type="entry name" value="Lig_chan-Glu_bd"/>
    <property type="match status" value="1"/>
</dbReference>
<dbReference type="EMBL" id="UZAN01050684">
    <property type="protein sequence ID" value="VDP88390.1"/>
    <property type="molecule type" value="Genomic_DNA"/>
</dbReference>
<evidence type="ECO:0000256" key="4">
    <source>
        <dbReference type="ARBA" id="ARBA00022692"/>
    </source>
</evidence>
<dbReference type="PANTHER" id="PTHR42643:SF30">
    <property type="entry name" value="IONOTROPIC RECEPTOR 40A-RELATED"/>
    <property type="match status" value="1"/>
</dbReference>
<dbReference type="InterPro" id="IPR052192">
    <property type="entry name" value="Insect_Ionotropic_Sensory_Rcpt"/>
</dbReference>
<comment type="subcellular location">
    <subcellularLocation>
        <location evidence="1">Cell membrane</location>
        <topology evidence="1">Multi-pass membrane protein</topology>
    </subcellularLocation>
</comment>
<keyword evidence="3" id="KW-1003">Cell membrane</keyword>
<evidence type="ECO:0000256" key="11">
    <source>
        <dbReference type="ARBA" id="ARBA00023303"/>
    </source>
</evidence>
<keyword evidence="6" id="KW-0406">Ion transport</keyword>
<keyword evidence="5" id="KW-1133">Transmembrane helix</keyword>
<proteinExistence type="predicted"/>
<accession>A0A183AWM2</accession>
<dbReference type="AlphaFoldDB" id="A0A183AWM2"/>
<dbReference type="GO" id="GO:0050906">
    <property type="term" value="P:detection of stimulus involved in sensory perception"/>
    <property type="evidence" value="ECO:0007669"/>
    <property type="project" value="UniProtKB-ARBA"/>
</dbReference>
<name>A0A183AWM2_9TREM</name>
<feature type="domain" description="Ionotropic glutamate receptor L-glutamate and glycine-binding" evidence="12">
    <location>
        <begin position="306"/>
        <end position="369"/>
    </location>
</feature>
<dbReference type="Gene3D" id="3.40.190.10">
    <property type="entry name" value="Periplasmic binding protein-like II"/>
    <property type="match status" value="1"/>
</dbReference>
<gene>
    <name evidence="13" type="ORF">ECPE_LOCUS11357</name>
</gene>
<evidence type="ECO:0000256" key="1">
    <source>
        <dbReference type="ARBA" id="ARBA00004651"/>
    </source>
</evidence>
<organism evidence="15">
    <name type="scientific">Echinostoma caproni</name>
    <dbReference type="NCBI Taxonomy" id="27848"/>
    <lineage>
        <taxon>Eukaryota</taxon>
        <taxon>Metazoa</taxon>
        <taxon>Spiralia</taxon>
        <taxon>Lophotrochozoa</taxon>
        <taxon>Platyhelminthes</taxon>
        <taxon>Trematoda</taxon>
        <taxon>Digenea</taxon>
        <taxon>Plagiorchiida</taxon>
        <taxon>Echinostomata</taxon>
        <taxon>Echinostomatoidea</taxon>
        <taxon>Echinostomatidae</taxon>
        <taxon>Echinostoma</taxon>
    </lineage>
</organism>
<dbReference type="WBParaSite" id="ECPE_0001139201-mRNA-1">
    <property type="protein sequence ID" value="ECPE_0001139201-mRNA-1"/>
    <property type="gene ID" value="ECPE_0001139201"/>
</dbReference>
<keyword evidence="7" id="KW-0472">Membrane</keyword>
<evidence type="ECO:0000256" key="7">
    <source>
        <dbReference type="ARBA" id="ARBA00023136"/>
    </source>
</evidence>
<keyword evidence="8" id="KW-0675">Receptor</keyword>
<reference evidence="13 14" key="2">
    <citation type="submission" date="2018-11" db="EMBL/GenBank/DDBJ databases">
        <authorList>
            <consortium name="Pathogen Informatics"/>
        </authorList>
    </citation>
    <scope>NUCLEOTIDE SEQUENCE [LARGE SCALE GENOMIC DNA]</scope>
    <source>
        <strain evidence="13 14">Egypt</strain>
    </source>
</reference>
<keyword evidence="9" id="KW-0325">Glycoprotein</keyword>